<dbReference type="AlphaFoldDB" id="Q9G8V5"/>
<dbReference type="EMBL" id="AF288090">
    <property type="protein sequence ID" value="AAG17742.1"/>
    <property type="molecule type" value="Genomic_DNA"/>
</dbReference>
<name>Q9G8V5_RHDSA</name>
<dbReference type="EC" id="1.3.5.1" evidence="2"/>
<organism evidence="2">
    <name type="scientific">Rhodomonas salina</name>
    <name type="common">Pyrenomonas salina</name>
    <dbReference type="NCBI Taxonomy" id="3034"/>
    <lineage>
        <taxon>Eukaryota</taxon>
        <taxon>Cryptophyceae</taxon>
        <taxon>Pyrenomonadales</taxon>
        <taxon>Pyrenomonadaceae</taxon>
        <taxon>Rhodomonas</taxon>
    </lineage>
</organism>
<evidence type="ECO:0000256" key="1">
    <source>
        <dbReference type="SAM" id="Phobius"/>
    </source>
</evidence>
<dbReference type="GO" id="GO:0008177">
    <property type="term" value="F:succinate dehydrogenase (quinone) activity"/>
    <property type="evidence" value="ECO:0007669"/>
    <property type="project" value="UniProtKB-EC"/>
</dbReference>
<geneLocation type="mitochondrion" evidence="2"/>
<gene>
    <name evidence="2" type="primary">sdh4</name>
</gene>
<proteinExistence type="predicted"/>
<keyword evidence="1" id="KW-0812">Transmembrane</keyword>
<protein>
    <submittedName>
        <fullName evidence="2">Succinate:cytochrome c oxidoreductase subunit 4</fullName>
        <ecNumber evidence="2">1.3.5.1</ecNumber>
    </submittedName>
</protein>
<reference evidence="2" key="1">
    <citation type="submission" date="2000-07" db="EMBL/GenBank/DDBJ databases">
        <title>Algae with secondary chloroplasts have mitochondria that originate from the host.</title>
        <authorList>
            <person name="Burger G."/>
            <person name="Lang B.F."/>
            <person name="Maier U.G."/>
            <person name="McFadden G.I."/>
            <person name="Gray W.M.M.W."/>
        </authorList>
    </citation>
    <scope>NUCLEOTIDE SEQUENCE</scope>
</reference>
<dbReference type="RefSeq" id="NP_066471.1">
    <property type="nucleotide sequence ID" value="NC_002572.1"/>
</dbReference>
<dbReference type="SUPFAM" id="SSF81343">
    <property type="entry name" value="Fumarate reductase respiratory complex transmembrane subunits"/>
    <property type="match status" value="1"/>
</dbReference>
<keyword evidence="1" id="KW-1133">Transmembrane helix</keyword>
<keyword evidence="2" id="KW-0560">Oxidoreductase</keyword>
<dbReference type="GeneID" id="801203"/>
<dbReference type="InterPro" id="IPR034804">
    <property type="entry name" value="SQR/QFR_C/D"/>
</dbReference>
<keyword evidence="1" id="KW-0472">Membrane</keyword>
<feature type="transmembrane region" description="Helical" evidence="1">
    <location>
        <begin position="16"/>
        <end position="46"/>
    </location>
</feature>
<keyword evidence="2" id="KW-0496">Mitochondrion</keyword>
<evidence type="ECO:0000313" key="2">
    <source>
        <dbReference type="EMBL" id="AAG17742.1"/>
    </source>
</evidence>
<dbReference type="GO" id="GO:0016020">
    <property type="term" value="C:membrane"/>
    <property type="evidence" value="ECO:0007669"/>
    <property type="project" value="InterPro"/>
</dbReference>
<feature type="transmembrane region" description="Helical" evidence="1">
    <location>
        <begin position="66"/>
        <end position="90"/>
    </location>
</feature>
<sequence>MFDKGSFHWYIQRSSALFLFFGFSLSIFFNLVNVFFLSLFLIVLVFHIEMGIETFICDYMHDPFSIFVSEVFLDLFVIFGIKSVFLLLLFL</sequence>
<dbReference type="Gene3D" id="1.20.1300.10">
    <property type="entry name" value="Fumarate reductase/succinate dehydrogenase, transmembrane subunit"/>
    <property type="match status" value="1"/>
</dbReference>
<accession>Q9G8V5</accession>